<dbReference type="NCBIfam" id="TIGR00722">
    <property type="entry name" value="ttdA_fumA_fumB"/>
    <property type="match status" value="1"/>
</dbReference>
<accession>A0A4R7ZSW1</accession>
<keyword evidence="4" id="KW-0408">Iron</keyword>
<dbReference type="NCBIfam" id="NF004885">
    <property type="entry name" value="PRK06246.1"/>
    <property type="match status" value="1"/>
</dbReference>
<comment type="similarity">
    <text evidence="1">Belongs to the class-I fumarase family.</text>
</comment>
<evidence type="ECO:0000259" key="7">
    <source>
        <dbReference type="Pfam" id="PF05681"/>
    </source>
</evidence>
<reference evidence="8 9" key="1">
    <citation type="submission" date="2019-03" db="EMBL/GenBank/DDBJ databases">
        <title>Genomic Encyclopedia of Type Strains, Phase IV (KMG-IV): sequencing the most valuable type-strain genomes for metagenomic binning, comparative biology and taxonomic classification.</title>
        <authorList>
            <person name="Goeker M."/>
        </authorList>
    </citation>
    <scope>NUCLEOTIDE SEQUENCE [LARGE SCALE GENOMIC DNA]</scope>
    <source>
        <strain evidence="8 9">DSM 28867</strain>
    </source>
</reference>
<dbReference type="GO" id="GO:0046872">
    <property type="term" value="F:metal ion binding"/>
    <property type="evidence" value="ECO:0007669"/>
    <property type="project" value="UniProtKB-KW"/>
</dbReference>
<keyword evidence="3" id="KW-0479">Metal-binding</keyword>
<feature type="domain" description="Fe-S hydro-lyase tartrate dehydratase alpha-type catalytic" evidence="7">
    <location>
        <begin position="12"/>
        <end position="278"/>
    </location>
</feature>
<dbReference type="InterPro" id="IPR051208">
    <property type="entry name" value="Class-I_Fumarase/Tartrate_DH"/>
</dbReference>
<evidence type="ECO:0000256" key="3">
    <source>
        <dbReference type="ARBA" id="ARBA00022723"/>
    </source>
</evidence>
<keyword evidence="2" id="KW-0004">4Fe-4S</keyword>
<proteinExistence type="inferred from homology"/>
<dbReference type="Proteomes" id="UP000294743">
    <property type="component" value="Unassembled WGS sequence"/>
</dbReference>
<evidence type="ECO:0000256" key="4">
    <source>
        <dbReference type="ARBA" id="ARBA00023004"/>
    </source>
</evidence>
<name>A0A4R7ZSW1_9FIRM</name>
<keyword evidence="5" id="KW-0411">Iron-sulfur</keyword>
<evidence type="ECO:0000256" key="5">
    <source>
        <dbReference type="ARBA" id="ARBA00023014"/>
    </source>
</evidence>
<dbReference type="GO" id="GO:0016829">
    <property type="term" value="F:lyase activity"/>
    <property type="evidence" value="ECO:0007669"/>
    <property type="project" value="UniProtKB-KW"/>
</dbReference>
<dbReference type="GO" id="GO:0051539">
    <property type="term" value="F:4 iron, 4 sulfur cluster binding"/>
    <property type="evidence" value="ECO:0007669"/>
    <property type="project" value="UniProtKB-KW"/>
</dbReference>
<evidence type="ECO:0000256" key="2">
    <source>
        <dbReference type="ARBA" id="ARBA00022485"/>
    </source>
</evidence>
<keyword evidence="6" id="KW-0456">Lyase</keyword>
<protein>
    <submittedName>
        <fullName evidence="8">Fumarate hydratase subunit alpha</fullName>
    </submittedName>
</protein>
<evidence type="ECO:0000313" key="8">
    <source>
        <dbReference type="EMBL" id="TDW19798.1"/>
    </source>
</evidence>
<evidence type="ECO:0000313" key="9">
    <source>
        <dbReference type="Proteomes" id="UP000294743"/>
    </source>
</evidence>
<dbReference type="Pfam" id="PF05681">
    <property type="entry name" value="Fumerase"/>
    <property type="match status" value="1"/>
</dbReference>
<evidence type="ECO:0000256" key="1">
    <source>
        <dbReference type="ARBA" id="ARBA00008876"/>
    </source>
</evidence>
<dbReference type="RefSeq" id="WP_134169504.1">
    <property type="nucleotide sequence ID" value="NZ_SODD01000017.1"/>
</dbReference>
<dbReference type="EMBL" id="SODD01000017">
    <property type="protein sequence ID" value="TDW19798.1"/>
    <property type="molecule type" value="Genomic_DNA"/>
</dbReference>
<dbReference type="PANTHER" id="PTHR30389:SF17">
    <property type="entry name" value="L(+)-TARTRATE DEHYDRATASE SUBUNIT ALPHA-RELATED"/>
    <property type="match status" value="1"/>
</dbReference>
<organism evidence="8 9">
    <name type="scientific">Breznakia blatticola</name>
    <dbReference type="NCBI Taxonomy" id="1754012"/>
    <lineage>
        <taxon>Bacteria</taxon>
        <taxon>Bacillati</taxon>
        <taxon>Bacillota</taxon>
        <taxon>Erysipelotrichia</taxon>
        <taxon>Erysipelotrichales</taxon>
        <taxon>Erysipelotrichaceae</taxon>
        <taxon>Breznakia</taxon>
    </lineage>
</organism>
<dbReference type="OrthoDB" id="9798978at2"/>
<dbReference type="AlphaFoldDB" id="A0A4R7ZSW1"/>
<comment type="caution">
    <text evidence="8">The sequence shown here is derived from an EMBL/GenBank/DDBJ whole genome shotgun (WGS) entry which is preliminary data.</text>
</comment>
<dbReference type="InterPro" id="IPR004646">
    <property type="entry name" value="Fe-S_hydro-lyase_TtdA-typ_cat"/>
</dbReference>
<gene>
    <name evidence="8" type="ORF">EDD63_11718</name>
</gene>
<sequence>MKEISVHAIRDALTKMVQDINVNYPSDIYELLQQANTQETNELAKNTLGILLENAEIAKQEKIPVCQDTGMAIVFLKIGQDVHLIDGDLTQAVNAGVAAGYEAGYLRKSVVDDPLYERINTKNNTPCILYTEIIPGEKVIIEVAAKGFGSENKSTLTMLTPADGEEGVIQTVLEAIKNAGPNACPPMVVGVGIGGTFDYAAVLAKKALLRDSRTPNNNPAYAKLEKKLLQLANETGIGPQGFGGDATALAINVEYFPTHIAGLPVAVNISCHITRHAKEVLS</sequence>
<keyword evidence="9" id="KW-1185">Reference proteome</keyword>
<dbReference type="PANTHER" id="PTHR30389">
    <property type="entry name" value="FUMARATE HYDRATASE-RELATED"/>
    <property type="match status" value="1"/>
</dbReference>
<evidence type="ECO:0000256" key="6">
    <source>
        <dbReference type="ARBA" id="ARBA00023239"/>
    </source>
</evidence>